<keyword evidence="9" id="KW-1185">Reference proteome</keyword>
<evidence type="ECO:0000256" key="6">
    <source>
        <dbReference type="ARBA" id="ARBA00023180"/>
    </source>
</evidence>
<dbReference type="Gene3D" id="1.10.575.10">
    <property type="entry name" value="P1 Nuclease"/>
    <property type="match status" value="1"/>
</dbReference>
<keyword evidence="5" id="KW-1015">Disulfide bond</keyword>
<dbReference type="EMBL" id="FXAW01000006">
    <property type="protein sequence ID" value="SMG42795.1"/>
    <property type="molecule type" value="Genomic_DNA"/>
</dbReference>
<evidence type="ECO:0000256" key="4">
    <source>
        <dbReference type="ARBA" id="ARBA00022801"/>
    </source>
</evidence>
<feature type="chain" id="PRO_5012688296" evidence="7">
    <location>
        <begin position="28"/>
        <end position="262"/>
    </location>
</feature>
<dbReference type="PANTHER" id="PTHR33146:SF26">
    <property type="entry name" value="ENDONUCLEASE 4"/>
    <property type="match status" value="1"/>
</dbReference>
<dbReference type="GO" id="GO:0046872">
    <property type="term" value="F:metal ion binding"/>
    <property type="evidence" value="ECO:0007669"/>
    <property type="project" value="UniProtKB-KW"/>
</dbReference>
<dbReference type="OrthoDB" id="267579at2"/>
<keyword evidence="4" id="KW-0378">Hydrolase</keyword>
<dbReference type="STRING" id="1028.SAMN05661096_02934"/>
<evidence type="ECO:0000313" key="9">
    <source>
        <dbReference type="Proteomes" id="UP000193804"/>
    </source>
</evidence>
<reference evidence="9" key="1">
    <citation type="submission" date="2017-04" db="EMBL/GenBank/DDBJ databases">
        <authorList>
            <person name="Varghese N."/>
            <person name="Submissions S."/>
        </authorList>
    </citation>
    <scope>NUCLEOTIDE SEQUENCE [LARGE SCALE GENOMIC DNA]</scope>
    <source>
        <strain evidence="9">DSM 4125</strain>
    </source>
</reference>
<keyword evidence="7" id="KW-0732">Signal</keyword>
<dbReference type="InterPro" id="IPR008947">
    <property type="entry name" value="PLipase_C/P1_nuclease_dom_sf"/>
</dbReference>
<keyword evidence="6" id="KW-0325">Glycoprotein</keyword>
<keyword evidence="2" id="KW-0479">Metal-binding</keyword>
<keyword evidence="3" id="KW-0255">Endonuclease</keyword>
<evidence type="ECO:0000256" key="1">
    <source>
        <dbReference type="ARBA" id="ARBA00022722"/>
    </source>
</evidence>
<dbReference type="Pfam" id="PF02265">
    <property type="entry name" value="S1-P1_nuclease"/>
    <property type="match status" value="1"/>
</dbReference>
<dbReference type="GO" id="GO:0003676">
    <property type="term" value="F:nucleic acid binding"/>
    <property type="evidence" value="ECO:0007669"/>
    <property type="project" value="InterPro"/>
</dbReference>
<dbReference type="SUPFAM" id="SSF48537">
    <property type="entry name" value="Phospholipase C/P1 nuclease"/>
    <property type="match status" value="1"/>
</dbReference>
<protein>
    <submittedName>
        <fullName evidence="8">S1/P1 Nuclease</fullName>
    </submittedName>
</protein>
<gene>
    <name evidence="8" type="ORF">SAMN05661096_02934</name>
</gene>
<dbReference type="PANTHER" id="PTHR33146">
    <property type="entry name" value="ENDONUCLEASE 4"/>
    <property type="match status" value="1"/>
</dbReference>
<name>A0A1X7KNR3_9BACT</name>
<organism evidence="8 9">
    <name type="scientific">Marivirga sericea</name>
    <dbReference type="NCBI Taxonomy" id="1028"/>
    <lineage>
        <taxon>Bacteria</taxon>
        <taxon>Pseudomonadati</taxon>
        <taxon>Bacteroidota</taxon>
        <taxon>Cytophagia</taxon>
        <taxon>Cytophagales</taxon>
        <taxon>Marivirgaceae</taxon>
        <taxon>Marivirga</taxon>
    </lineage>
</organism>
<dbReference type="CDD" id="cd11010">
    <property type="entry name" value="S1-P1_nuclease"/>
    <property type="match status" value="1"/>
</dbReference>
<feature type="signal peptide" evidence="7">
    <location>
        <begin position="1"/>
        <end position="27"/>
    </location>
</feature>
<evidence type="ECO:0000256" key="7">
    <source>
        <dbReference type="SAM" id="SignalP"/>
    </source>
</evidence>
<evidence type="ECO:0000256" key="3">
    <source>
        <dbReference type="ARBA" id="ARBA00022759"/>
    </source>
</evidence>
<dbReference type="InterPro" id="IPR003154">
    <property type="entry name" value="S1/P1nuclease"/>
</dbReference>
<proteinExistence type="predicted"/>
<dbReference type="GO" id="GO:0004519">
    <property type="term" value="F:endonuclease activity"/>
    <property type="evidence" value="ECO:0007669"/>
    <property type="project" value="UniProtKB-KW"/>
</dbReference>
<dbReference type="Proteomes" id="UP000193804">
    <property type="component" value="Unassembled WGS sequence"/>
</dbReference>
<evidence type="ECO:0000256" key="5">
    <source>
        <dbReference type="ARBA" id="ARBA00023157"/>
    </source>
</evidence>
<dbReference type="GO" id="GO:0016788">
    <property type="term" value="F:hydrolase activity, acting on ester bonds"/>
    <property type="evidence" value="ECO:0007669"/>
    <property type="project" value="InterPro"/>
</dbReference>
<evidence type="ECO:0000313" key="8">
    <source>
        <dbReference type="EMBL" id="SMG42795.1"/>
    </source>
</evidence>
<keyword evidence="1" id="KW-0540">Nuclease</keyword>
<evidence type="ECO:0000256" key="2">
    <source>
        <dbReference type="ARBA" id="ARBA00022723"/>
    </source>
</evidence>
<accession>A0A1X7KNR3</accession>
<dbReference type="GO" id="GO:0006308">
    <property type="term" value="P:DNA catabolic process"/>
    <property type="evidence" value="ECO:0007669"/>
    <property type="project" value="InterPro"/>
</dbReference>
<dbReference type="AlphaFoldDB" id="A0A1X7KNR3"/>
<sequence>MQKFKNMKIRFISTFILCIFTLSQALAWGQTGHRAVGEVASFYLKRKVEKKVSEILNRESIAVASVWMDNIKSEDSWDYAKPWHYVTIPDGMTYEETEKSADGDIIMKIEEIIKELKAGNLSAQEEQNKLKMLIHLVGDIHQPCHVGNGEDMGGNAIKLKWFGKNSNLHRVWDSEMIDSKAFSYTELANMVNITTKEEVKALQSNTIDDWYKEAMGLRDQVYALPEDMYIGYEYSYKNWDTVQVQIKKAGIRLAGLLNEIYG</sequence>